<dbReference type="SUPFAM" id="SSF88659">
    <property type="entry name" value="Sigma3 and sigma4 domains of RNA polymerase sigma factors"/>
    <property type="match status" value="1"/>
</dbReference>
<feature type="domain" description="RNA polymerase sigma-70 region 2" evidence="5">
    <location>
        <begin position="30"/>
        <end position="93"/>
    </location>
</feature>
<evidence type="ECO:0000259" key="6">
    <source>
        <dbReference type="Pfam" id="PF08281"/>
    </source>
</evidence>
<sequence length="192" mass="22662">MKREFSDILYWQQQVAYFRNENAYKQLYFHFYASLHRFTVAFLGDPEVSEEIVSDVMIRIWFMEEKLSNINRLDLYLFKAVRNSALVYLREKKPPIIYAEDFHQNLSGNFSADSRVNTNEIRSRIEALVLSLPPQTQLVFRLVKDEGLSYKEVQSVMGISNNTIKTHIRIALKRIQIGLEDFTNQTSREKIN</sequence>
<feature type="domain" description="RNA polymerase sigma factor 70 region 4 type 2" evidence="6">
    <location>
        <begin position="124"/>
        <end position="175"/>
    </location>
</feature>
<organism evidence="7 8">
    <name type="scientific">Candidatus Pseudobacter hemicellulosilyticus</name>
    <dbReference type="NCBI Taxonomy" id="3121375"/>
    <lineage>
        <taxon>Bacteria</taxon>
        <taxon>Pseudomonadati</taxon>
        <taxon>Bacteroidota</taxon>
        <taxon>Chitinophagia</taxon>
        <taxon>Chitinophagales</taxon>
        <taxon>Chitinophagaceae</taxon>
        <taxon>Pseudobacter</taxon>
    </lineage>
</organism>
<dbReference type="SUPFAM" id="SSF88946">
    <property type="entry name" value="Sigma2 domain of RNA polymerase sigma factors"/>
    <property type="match status" value="1"/>
</dbReference>
<keyword evidence="3" id="KW-0731">Sigma factor</keyword>
<evidence type="ECO:0000256" key="2">
    <source>
        <dbReference type="ARBA" id="ARBA00023015"/>
    </source>
</evidence>
<evidence type="ECO:0000256" key="3">
    <source>
        <dbReference type="ARBA" id="ARBA00023082"/>
    </source>
</evidence>
<keyword evidence="4" id="KW-0804">Transcription</keyword>
<proteinExistence type="inferred from homology"/>
<dbReference type="AlphaFoldDB" id="A0AAJ5WPF8"/>
<keyword evidence="2" id="KW-0805">Transcription regulation</keyword>
<protein>
    <submittedName>
        <fullName evidence="7">Sigma-70 family RNA polymerase sigma factor</fullName>
    </submittedName>
</protein>
<evidence type="ECO:0000313" key="8">
    <source>
        <dbReference type="Proteomes" id="UP001220610"/>
    </source>
</evidence>
<accession>A0AAJ5WPF8</accession>
<dbReference type="GO" id="GO:0003677">
    <property type="term" value="F:DNA binding"/>
    <property type="evidence" value="ECO:0007669"/>
    <property type="project" value="InterPro"/>
</dbReference>
<dbReference type="PANTHER" id="PTHR43133">
    <property type="entry name" value="RNA POLYMERASE ECF-TYPE SIGMA FACTO"/>
    <property type="match status" value="1"/>
</dbReference>
<evidence type="ECO:0000259" key="5">
    <source>
        <dbReference type="Pfam" id="PF04542"/>
    </source>
</evidence>
<dbReference type="EMBL" id="CP119311">
    <property type="protein sequence ID" value="WEK34163.1"/>
    <property type="molecule type" value="Genomic_DNA"/>
</dbReference>
<reference evidence="7" key="1">
    <citation type="submission" date="2023-03" db="EMBL/GenBank/DDBJ databases">
        <title>Andean soil-derived lignocellulolytic bacterial consortium as a source of novel taxa and putative plastic-active enzymes.</title>
        <authorList>
            <person name="Diaz-Garcia L."/>
            <person name="Chuvochina M."/>
            <person name="Feuerriegel G."/>
            <person name="Bunk B."/>
            <person name="Sproer C."/>
            <person name="Streit W.R."/>
            <person name="Rodriguez L.M."/>
            <person name="Overmann J."/>
            <person name="Jimenez D.J."/>
        </authorList>
    </citation>
    <scope>NUCLEOTIDE SEQUENCE</scope>
    <source>
        <strain evidence="7">MAG 7</strain>
    </source>
</reference>
<comment type="similarity">
    <text evidence="1">Belongs to the sigma-70 factor family. ECF subfamily.</text>
</comment>
<evidence type="ECO:0000256" key="4">
    <source>
        <dbReference type="ARBA" id="ARBA00023163"/>
    </source>
</evidence>
<dbReference type="Gene3D" id="1.10.10.10">
    <property type="entry name" value="Winged helix-like DNA-binding domain superfamily/Winged helix DNA-binding domain"/>
    <property type="match status" value="1"/>
</dbReference>
<dbReference type="PANTHER" id="PTHR43133:SF46">
    <property type="entry name" value="RNA POLYMERASE SIGMA-70 FACTOR ECF SUBFAMILY"/>
    <property type="match status" value="1"/>
</dbReference>
<dbReference type="NCBIfam" id="TIGR02937">
    <property type="entry name" value="sigma70-ECF"/>
    <property type="match status" value="1"/>
</dbReference>
<dbReference type="InterPro" id="IPR013325">
    <property type="entry name" value="RNA_pol_sigma_r2"/>
</dbReference>
<dbReference type="GO" id="GO:0006352">
    <property type="term" value="P:DNA-templated transcription initiation"/>
    <property type="evidence" value="ECO:0007669"/>
    <property type="project" value="InterPro"/>
</dbReference>
<dbReference type="Proteomes" id="UP001220610">
    <property type="component" value="Chromosome"/>
</dbReference>
<dbReference type="Pfam" id="PF04542">
    <property type="entry name" value="Sigma70_r2"/>
    <property type="match status" value="1"/>
</dbReference>
<dbReference type="InterPro" id="IPR039425">
    <property type="entry name" value="RNA_pol_sigma-70-like"/>
</dbReference>
<gene>
    <name evidence="7" type="ORF">P0Y53_16870</name>
</gene>
<dbReference type="InterPro" id="IPR036388">
    <property type="entry name" value="WH-like_DNA-bd_sf"/>
</dbReference>
<dbReference type="InterPro" id="IPR014284">
    <property type="entry name" value="RNA_pol_sigma-70_dom"/>
</dbReference>
<dbReference type="Pfam" id="PF08281">
    <property type="entry name" value="Sigma70_r4_2"/>
    <property type="match status" value="1"/>
</dbReference>
<dbReference type="InterPro" id="IPR013324">
    <property type="entry name" value="RNA_pol_sigma_r3/r4-like"/>
</dbReference>
<name>A0AAJ5WPF8_9BACT</name>
<evidence type="ECO:0000256" key="1">
    <source>
        <dbReference type="ARBA" id="ARBA00010641"/>
    </source>
</evidence>
<dbReference type="InterPro" id="IPR013249">
    <property type="entry name" value="RNA_pol_sigma70_r4_t2"/>
</dbReference>
<dbReference type="GO" id="GO:0016987">
    <property type="term" value="F:sigma factor activity"/>
    <property type="evidence" value="ECO:0007669"/>
    <property type="project" value="UniProtKB-KW"/>
</dbReference>
<dbReference type="Gene3D" id="1.10.1740.10">
    <property type="match status" value="1"/>
</dbReference>
<evidence type="ECO:0000313" key="7">
    <source>
        <dbReference type="EMBL" id="WEK34163.1"/>
    </source>
</evidence>
<dbReference type="InterPro" id="IPR007627">
    <property type="entry name" value="RNA_pol_sigma70_r2"/>
</dbReference>